<dbReference type="Proteomes" id="UP000281498">
    <property type="component" value="Unassembled WGS sequence"/>
</dbReference>
<dbReference type="InterPro" id="IPR036390">
    <property type="entry name" value="WH_DNA-bd_sf"/>
</dbReference>
<evidence type="ECO:0000256" key="1">
    <source>
        <dbReference type="ARBA" id="ARBA00023015"/>
    </source>
</evidence>
<dbReference type="PANTHER" id="PTHR33164:SF58">
    <property type="entry name" value="DNA-BINDING TRANSCRIPTIONAL REPRESSOR SCOC"/>
    <property type="match status" value="1"/>
</dbReference>
<dbReference type="RefSeq" id="WP_110936562.1">
    <property type="nucleotide sequence ID" value="NZ_KZ614146.1"/>
</dbReference>
<evidence type="ECO:0000256" key="3">
    <source>
        <dbReference type="ARBA" id="ARBA00023163"/>
    </source>
</evidence>
<dbReference type="InterPro" id="IPR036388">
    <property type="entry name" value="WH-like_DNA-bd_sf"/>
</dbReference>
<dbReference type="AlphaFoldDB" id="A0A3A9KB25"/>
<dbReference type="InterPro" id="IPR000835">
    <property type="entry name" value="HTH_MarR-typ"/>
</dbReference>
<evidence type="ECO:0000313" key="5">
    <source>
        <dbReference type="EMBL" id="RKL68798.1"/>
    </source>
</evidence>
<dbReference type="OrthoDB" id="9799747at2"/>
<dbReference type="GO" id="GO:0003677">
    <property type="term" value="F:DNA binding"/>
    <property type="evidence" value="ECO:0007669"/>
    <property type="project" value="UniProtKB-KW"/>
</dbReference>
<dbReference type="InterPro" id="IPR055166">
    <property type="entry name" value="Transc_reg_Sar_Rot_HTH"/>
</dbReference>
<dbReference type="SMART" id="SM00347">
    <property type="entry name" value="HTH_MARR"/>
    <property type="match status" value="1"/>
</dbReference>
<keyword evidence="6" id="KW-1185">Reference proteome</keyword>
<sequence>MEEAMLEHRILNYVRGIGKALEDEWQCKAKELGLTFAEQHVMWIIYSKHKISISEIATLGLWNRSTVMQMMTRLAKKELIVMSKDTKDLRVTYVELTEKGDRKREESQLKEFKVLNFIKEKWDNDPVMMEYVAEFSREFNLHFHGKEFVDWVGSATKSNSTNLKDK</sequence>
<gene>
    <name evidence="5" type="ORF">CR203_01770</name>
</gene>
<dbReference type="GO" id="GO:0006950">
    <property type="term" value="P:response to stress"/>
    <property type="evidence" value="ECO:0007669"/>
    <property type="project" value="TreeGrafter"/>
</dbReference>
<dbReference type="Gene3D" id="1.10.10.10">
    <property type="entry name" value="Winged helix-like DNA-binding domain superfamily/Winged helix DNA-binding domain"/>
    <property type="match status" value="1"/>
</dbReference>
<protein>
    <recommendedName>
        <fullName evidence="4">HTH marR-type domain-containing protein</fullName>
    </recommendedName>
</protein>
<dbReference type="InterPro" id="IPR039422">
    <property type="entry name" value="MarR/SlyA-like"/>
</dbReference>
<accession>A0A3A9KB25</accession>
<comment type="caution">
    <text evidence="5">The sequence shown here is derived from an EMBL/GenBank/DDBJ whole genome shotgun (WGS) entry which is preliminary data.</text>
</comment>
<keyword evidence="1" id="KW-0805">Transcription regulation</keyword>
<dbReference type="Pfam" id="PF22381">
    <property type="entry name" value="Staph_reg_Sar_Rot"/>
    <property type="match status" value="1"/>
</dbReference>
<reference evidence="5 6" key="1">
    <citation type="submission" date="2017-10" db="EMBL/GenBank/DDBJ databases">
        <title>Bacillus sp. nov., a halophilic bacterium isolated from a Keqin Lake.</title>
        <authorList>
            <person name="Wang H."/>
        </authorList>
    </citation>
    <scope>NUCLEOTIDE SEQUENCE [LARGE SCALE GENOMIC DNA]</scope>
    <source>
        <strain evidence="5 6">KCTC 13187</strain>
    </source>
</reference>
<name>A0A3A9KB25_9BACI</name>
<dbReference type="SUPFAM" id="SSF46785">
    <property type="entry name" value="Winged helix' DNA-binding domain"/>
    <property type="match status" value="1"/>
</dbReference>
<dbReference type="PANTHER" id="PTHR33164">
    <property type="entry name" value="TRANSCRIPTIONAL REGULATOR, MARR FAMILY"/>
    <property type="match status" value="1"/>
</dbReference>
<organism evidence="5 6">
    <name type="scientific">Salipaludibacillus neizhouensis</name>
    <dbReference type="NCBI Taxonomy" id="885475"/>
    <lineage>
        <taxon>Bacteria</taxon>
        <taxon>Bacillati</taxon>
        <taxon>Bacillota</taxon>
        <taxon>Bacilli</taxon>
        <taxon>Bacillales</taxon>
        <taxon>Bacillaceae</taxon>
    </lineage>
</organism>
<keyword evidence="3" id="KW-0804">Transcription</keyword>
<dbReference type="EMBL" id="PDOE01000001">
    <property type="protein sequence ID" value="RKL68798.1"/>
    <property type="molecule type" value="Genomic_DNA"/>
</dbReference>
<evidence type="ECO:0000256" key="2">
    <source>
        <dbReference type="ARBA" id="ARBA00023125"/>
    </source>
</evidence>
<proteinExistence type="predicted"/>
<evidence type="ECO:0000259" key="4">
    <source>
        <dbReference type="SMART" id="SM00347"/>
    </source>
</evidence>
<evidence type="ECO:0000313" key="6">
    <source>
        <dbReference type="Proteomes" id="UP000281498"/>
    </source>
</evidence>
<feature type="domain" description="HTH marR-type" evidence="4">
    <location>
        <begin position="27"/>
        <end position="127"/>
    </location>
</feature>
<keyword evidence="2" id="KW-0238">DNA-binding</keyword>
<dbReference type="GO" id="GO:0003700">
    <property type="term" value="F:DNA-binding transcription factor activity"/>
    <property type="evidence" value="ECO:0007669"/>
    <property type="project" value="InterPro"/>
</dbReference>